<feature type="non-terminal residue" evidence="10">
    <location>
        <position position="1"/>
    </location>
</feature>
<comment type="caution">
    <text evidence="10">The sequence shown here is derived from an EMBL/GenBank/DDBJ whole genome shotgun (WGS) entry which is preliminary data.</text>
</comment>
<dbReference type="InterPro" id="IPR000515">
    <property type="entry name" value="MetI-like"/>
</dbReference>
<evidence type="ECO:0000256" key="6">
    <source>
        <dbReference type="ARBA" id="ARBA00022989"/>
    </source>
</evidence>
<dbReference type="PANTHER" id="PTHR42929">
    <property type="entry name" value="INNER MEMBRANE ABC TRANSPORTER PERMEASE PROTEIN YDCU-RELATED-RELATED"/>
    <property type="match status" value="1"/>
</dbReference>
<dbReference type="SUPFAM" id="SSF161098">
    <property type="entry name" value="MetI-like"/>
    <property type="match status" value="1"/>
</dbReference>
<feature type="domain" description="ABC transmembrane type-1" evidence="9">
    <location>
        <begin position="1"/>
        <end position="190"/>
    </location>
</feature>
<proteinExistence type="inferred from homology"/>
<feature type="transmembrane region" description="Helical" evidence="8">
    <location>
        <begin position="112"/>
        <end position="134"/>
    </location>
</feature>
<evidence type="ECO:0000256" key="8">
    <source>
        <dbReference type="SAM" id="Phobius"/>
    </source>
</evidence>
<protein>
    <recommendedName>
        <fullName evidence="9">ABC transmembrane type-1 domain-containing protein</fullName>
    </recommendedName>
</protein>
<evidence type="ECO:0000256" key="7">
    <source>
        <dbReference type="ARBA" id="ARBA00023136"/>
    </source>
</evidence>
<accession>X1TZ25</accession>
<evidence type="ECO:0000256" key="1">
    <source>
        <dbReference type="ARBA" id="ARBA00004651"/>
    </source>
</evidence>
<feature type="transmembrane region" description="Helical" evidence="8">
    <location>
        <begin position="62"/>
        <end position="91"/>
    </location>
</feature>
<dbReference type="GO" id="GO:0055085">
    <property type="term" value="P:transmembrane transport"/>
    <property type="evidence" value="ECO:0007669"/>
    <property type="project" value="InterPro"/>
</dbReference>
<organism evidence="10">
    <name type="scientific">marine sediment metagenome</name>
    <dbReference type="NCBI Taxonomy" id="412755"/>
    <lineage>
        <taxon>unclassified sequences</taxon>
        <taxon>metagenomes</taxon>
        <taxon>ecological metagenomes</taxon>
    </lineage>
</organism>
<dbReference type="EMBL" id="BARW01030869">
    <property type="protein sequence ID" value="GAJ10563.1"/>
    <property type="molecule type" value="Genomic_DNA"/>
</dbReference>
<sequence length="247" mass="27429">VPMAYILARYRHWGKTVFTALILLPIVLPAYAGVFAFIIFFGKYGTLNLLLMETGLFKTPINFIYGIHGLVFIQSLHMLPFIVLGLSAGFTNIDPSFEEAAEVEGAGGFRRFITVTLPLCTPSYLAGAVIVFLWPFTDWLTPMILGQVDFLPSVAYINIAYHFTDVHRKYMGIVAVIVSAVVCISLFLLARWWVERKKYTGLSKGTTSEGRVIEPGPLVKLSAYLYMFFIAGLVLLIPIVLGLSAFS</sequence>
<dbReference type="InterPro" id="IPR035906">
    <property type="entry name" value="MetI-like_sf"/>
</dbReference>
<dbReference type="PANTHER" id="PTHR42929:SF6">
    <property type="entry name" value="IRON(III)-TRANSPORT SYSTEM PERMEASE PROTEIN SFUB"/>
    <property type="match status" value="1"/>
</dbReference>
<evidence type="ECO:0000256" key="3">
    <source>
        <dbReference type="ARBA" id="ARBA00022448"/>
    </source>
</evidence>
<evidence type="ECO:0000256" key="2">
    <source>
        <dbReference type="ARBA" id="ARBA00007069"/>
    </source>
</evidence>
<feature type="transmembrane region" description="Helical" evidence="8">
    <location>
        <begin position="224"/>
        <end position="246"/>
    </location>
</feature>
<dbReference type="PROSITE" id="PS50928">
    <property type="entry name" value="ABC_TM1"/>
    <property type="match status" value="1"/>
</dbReference>
<feature type="transmembrane region" description="Helical" evidence="8">
    <location>
        <begin position="173"/>
        <end position="194"/>
    </location>
</feature>
<dbReference type="Pfam" id="PF00528">
    <property type="entry name" value="BPD_transp_1"/>
    <property type="match status" value="1"/>
</dbReference>
<comment type="subcellular location">
    <subcellularLocation>
        <location evidence="1">Cell membrane</location>
        <topology evidence="1">Multi-pass membrane protein</topology>
    </subcellularLocation>
</comment>
<keyword evidence="7 8" id="KW-0472">Membrane</keyword>
<comment type="similarity">
    <text evidence="2">Belongs to the binding-protein-dependent transport system permease family. CysTW subfamily.</text>
</comment>
<name>X1TZ25_9ZZZZ</name>
<dbReference type="CDD" id="cd06261">
    <property type="entry name" value="TM_PBP2"/>
    <property type="match status" value="1"/>
</dbReference>
<gene>
    <name evidence="10" type="ORF">S12H4_49236</name>
</gene>
<evidence type="ECO:0000259" key="9">
    <source>
        <dbReference type="PROSITE" id="PS50928"/>
    </source>
</evidence>
<feature type="non-terminal residue" evidence="10">
    <location>
        <position position="247"/>
    </location>
</feature>
<evidence type="ECO:0000256" key="5">
    <source>
        <dbReference type="ARBA" id="ARBA00022692"/>
    </source>
</evidence>
<dbReference type="GO" id="GO:0005886">
    <property type="term" value="C:plasma membrane"/>
    <property type="evidence" value="ECO:0007669"/>
    <property type="project" value="UniProtKB-SubCell"/>
</dbReference>
<keyword evidence="6 8" id="KW-1133">Transmembrane helix</keyword>
<keyword evidence="4" id="KW-1003">Cell membrane</keyword>
<dbReference type="Gene3D" id="1.10.3720.10">
    <property type="entry name" value="MetI-like"/>
    <property type="match status" value="1"/>
</dbReference>
<evidence type="ECO:0000256" key="4">
    <source>
        <dbReference type="ARBA" id="ARBA00022475"/>
    </source>
</evidence>
<evidence type="ECO:0000313" key="10">
    <source>
        <dbReference type="EMBL" id="GAJ10563.1"/>
    </source>
</evidence>
<feature type="transmembrane region" description="Helical" evidence="8">
    <location>
        <begin position="140"/>
        <end position="161"/>
    </location>
</feature>
<keyword evidence="5 8" id="KW-0812">Transmembrane</keyword>
<dbReference type="AlphaFoldDB" id="X1TZ25"/>
<reference evidence="10" key="1">
    <citation type="journal article" date="2014" name="Front. Microbiol.">
        <title>High frequency of phylogenetically diverse reductive dehalogenase-homologous genes in deep subseafloor sedimentary metagenomes.</title>
        <authorList>
            <person name="Kawai M."/>
            <person name="Futagami T."/>
            <person name="Toyoda A."/>
            <person name="Takaki Y."/>
            <person name="Nishi S."/>
            <person name="Hori S."/>
            <person name="Arai W."/>
            <person name="Tsubouchi T."/>
            <person name="Morono Y."/>
            <person name="Uchiyama I."/>
            <person name="Ito T."/>
            <person name="Fujiyama A."/>
            <person name="Inagaki F."/>
            <person name="Takami H."/>
        </authorList>
    </citation>
    <scope>NUCLEOTIDE SEQUENCE</scope>
    <source>
        <strain evidence="10">Expedition CK06-06</strain>
    </source>
</reference>
<keyword evidence="3" id="KW-0813">Transport</keyword>
<feature type="transmembrane region" description="Helical" evidence="8">
    <location>
        <begin position="21"/>
        <end position="42"/>
    </location>
</feature>